<accession>A0A0N4ZPD2</accession>
<evidence type="ECO:0000256" key="1">
    <source>
        <dbReference type="SAM" id="MobiDB-lite"/>
    </source>
</evidence>
<protein>
    <submittedName>
        <fullName evidence="5">C6 domain-containing protein</fullName>
    </submittedName>
</protein>
<sequence>MDLFFAVIIILLCLSKKTFHCIANNGNESPNVKTTTAAPNLDSDTTTFIIDITTSTAITTSTTTSITTTQTPTTSTTTTQIPTTSTTTTQNPTSTTTAQQIPCTNAPLVITPAIDDTTTTPARDTGTFVNGVYKITVTCDVSANPNSLTFMQFNIDQGGPDENFLPTVIATLQCDEANNVWVYVSPTGVTRNVDEVNCLQM</sequence>
<keyword evidence="4" id="KW-1185">Reference proteome</keyword>
<proteinExistence type="predicted"/>
<evidence type="ECO:0000256" key="2">
    <source>
        <dbReference type="SAM" id="SignalP"/>
    </source>
</evidence>
<feature type="domain" description="C6" evidence="3">
    <location>
        <begin position="102"/>
        <end position="198"/>
    </location>
</feature>
<organism evidence="4 5">
    <name type="scientific">Parastrongyloides trichosuri</name>
    <name type="common">Possum-specific nematode worm</name>
    <dbReference type="NCBI Taxonomy" id="131310"/>
    <lineage>
        <taxon>Eukaryota</taxon>
        <taxon>Metazoa</taxon>
        <taxon>Ecdysozoa</taxon>
        <taxon>Nematoda</taxon>
        <taxon>Chromadorea</taxon>
        <taxon>Rhabditida</taxon>
        <taxon>Tylenchina</taxon>
        <taxon>Panagrolaimomorpha</taxon>
        <taxon>Strongyloidoidea</taxon>
        <taxon>Strongyloididae</taxon>
        <taxon>Parastrongyloides</taxon>
    </lineage>
</organism>
<dbReference type="STRING" id="131310.A0A0N4ZPD2"/>
<feature type="compositionally biased region" description="Low complexity" evidence="1">
    <location>
        <begin position="62"/>
        <end position="97"/>
    </location>
</feature>
<dbReference type="Proteomes" id="UP000038045">
    <property type="component" value="Unplaced"/>
</dbReference>
<dbReference type="InterPro" id="IPR002601">
    <property type="entry name" value="C6_domain"/>
</dbReference>
<feature type="chain" id="PRO_5005892144" evidence="2">
    <location>
        <begin position="21"/>
        <end position="201"/>
    </location>
</feature>
<dbReference type="SMART" id="SM01048">
    <property type="entry name" value="C6"/>
    <property type="match status" value="1"/>
</dbReference>
<feature type="region of interest" description="Disordered" evidence="1">
    <location>
        <begin position="62"/>
        <end position="99"/>
    </location>
</feature>
<evidence type="ECO:0000313" key="4">
    <source>
        <dbReference type="Proteomes" id="UP000038045"/>
    </source>
</evidence>
<keyword evidence="2" id="KW-0732">Signal</keyword>
<reference evidence="5" key="1">
    <citation type="submission" date="2017-02" db="UniProtKB">
        <authorList>
            <consortium name="WormBaseParasite"/>
        </authorList>
    </citation>
    <scope>IDENTIFICATION</scope>
</reference>
<dbReference type="AlphaFoldDB" id="A0A0N4ZPD2"/>
<evidence type="ECO:0000313" key="5">
    <source>
        <dbReference type="WBParaSite" id="PTRK_0001039300.1"/>
    </source>
</evidence>
<evidence type="ECO:0000259" key="3">
    <source>
        <dbReference type="SMART" id="SM01048"/>
    </source>
</evidence>
<name>A0A0N4ZPD2_PARTI</name>
<feature type="signal peptide" evidence="2">
    <location>
        <begin position="1"/>
        <end position="20"/>
    </location>
</feature>
<dbReference type="WBParaSite" id="PTRK_0001039300.1">
    <property type="protein sequence ID" value="PTRK_0001039300.1"/>
    <property type="gene ID" value="PTRK_0001039300"/>
</dbReference>